<organism evidence="3 4">
    <name type="scientific">Lepraria finkii</name>
    <dbReference type="NCBI Taxonomy" id="1340010"/>
    <lineage>
        <taxon>Eukaryota</taxon>
        <taxon>Fungi</taxon>
        <taxon>Dikarya</taxon>
        <taxon>Ascomycota</taxon>
        <taxon>Pezizomycotina</taxon>
        <taxon>Lecanoromycetes</taxon>
        <taxon>OSLEUM clade</taxon>
        <taxon>Lecanoromycetidae</taxon>
        <taxon>Lecanorales</taxon>
        <taxon>Lecanorineae</taxon>
        <taxon>Stereocaulaceae</taxon>
        <taxon>Lepraria</taxon>
    </lineage>
</organism>
<feature type="region of interest" description="Disordered" evidence="1">
    <location>
        <begin position="148"/>
        <end position="210"/>
    </location>
</feature>
<proteinExistence type="predicted"/>
<name>A0ABR4BBE5_9LECA</name>
<dbReference type="EMBL" id="JBHFEH010000012">
    <property type="protein sequence ID" value="KAL2055075.1"/>
    <property type="molecule type" value="Genomic_DNA"/>
</dbReference>
<protein>
    <submittedName>
        <fullName evidence="3">Uncharacterized protein</fullName>
    </submittedName>
</protein>
<keyword evidence="2" id="KW-1133">Transmembrane helix</keyword>
<comment type="caution">
    <text evidence="3">The sequence shown here is derived from an EMBL/GenBank/DDBJ whole genome shotgun (WGS) entry which is preliminary data.</text>
</comment>
<accession>A0ABR4BBE5</accession>
<feature type="compositionally biased region" description="Basic and acidic residues" evidence="1">
    <location>
        <begin position="195"/>
        <end position="204"/>
    </location>
</feature>
<dbReference type="Proteomes" id="UP001590951">
    <property type="component" value="Unassembled WGS sequence"/>
</dbReference>
<feature type="transmembrane region" description="Helical" evidence="2">
    <location>
        <begin position="39"/>
        <end position="60"/>
    </location>
</feature>
<reference evidence="3 4" key="1">
    <citation type="submission" date="2024-09" db="EMBL/GenBank/DDBJ databases">
        <title>Rethinking Asexuality: The Enigmatic Case of Functional Sexual Genes in Lepraria (Stereocaulaceae).</title>
        <authorList>
            <person name="Doellman M."/>
            <person name="Sun Y."/>
            <person name="Barcenas-Pena A."/>
            <person name="Lumbsch H.T."/>
            <person name="Grewe F."/>
        </authorList>
    </citation>
    <scope>NUCLEOTIDE SEQUENCE [LARGE SCALE GENOMIC DNA]</scope>
    <source>
        <strain evidence="3 4">Grewe 0041</strain>
    </source>
</reference>
<feature type="compositionally biased region" description="Basic and acidic residues" evidence="1">
    <location>
        <begin position="148"/>
        <end position="158"/>
    </location>
</feature>
<evidence type="ECO:0000256" key="1">
    <source>
        <dbReference type="SAM" id="MobiDB-lite"/>
    </source>
</evidence>
<keyword evidence="2" id="KW-0812">Transmembrane</keyword>
<keyword evidence="4" id="KW-1185">Reference proteome</keyword>
<sequence>MTWPSNDMASPHSHSSDADAECPYCGHTLYVRLIVPLRFPFYLLATYWTPIILFLVIEVWSPLGYFTKDNIEGPTQDLAALGGGAVNDPIKSNLNPSLDRMCNDRPSMPPGKDLWPGACEGLESGGHEVARPPLDYYDSKAHERMISRGRDEDVVMKDPEEEIFQSPDEPPKHMDFNDTASPNLKDGDQGPTLRDPGDPVEKEQHGRRRR</sequence>
<gene>
    <name evidence="3" type="ORF">ABVK25_004413</name>
</gene>
<evidence type="ECO:0000313" key="3">
    <source>
        <dbReference type="EMBL" id="KAL2055075.1"/>
    </source>
</evidence>
<evidence type="ECO:0000256" key="2">
    <source>
        <dbReference type="SAM" id="Phobius"/>
    </source>
</evidence>
<evidence type="ECO:0000313" key="4">
    <source>
        <dbReference type="Proteomes" id="UP001590951"/>
    </source>
</evidence>
<keyword evidence="2" id="KW-0472">Membrane</keyword>